<name>A0A1B0C3C5_9MUSC</name>
<dbReference type="VEuPathDB" id="VectorBase:GPPI047952"/>
<dbReference type="Proteomes" id="UP000092460">
    <property type="component" value="Unassembled WGS sequence"/>
</dbReference>
<dbReference type="EMBL" id="JXJN01024898">
    <property type="status" value="NOT_ANNOTATED_CDS"/>
    <property type="molecule type" value="Genomic_DNA"/>
</dbReference>
<evidence type="ECO:0000313" key="2">
    <source>
        <dbReference type="Proteomes" id="UP000092460"/>
    </source>
</evidence>
<keyword evidence="2" id="KW-1185">Reference proteome</keyword>
<organism evidence="1 2">
    <name type="scientific">Glossina palpalis gambiensis</name>
    <dbReference type="NCBI Taxonomy" id="67801"/>
    <lineage>
        <taxon>Eukaryota</taxon>
        <taxon>Metazoa</taxon>
        <taxon>Ecdysozoa</taxon>
        <taxon>Arthropoda</taxon>
        <taxon>Hexapoda</taxon>
        <taxon>Insecta</taxon>
        <taxon>Pterygota</taxon>
        <taxon>Neoptera</taxon>
        <taxon>Endopterygota</taxon>
        <taxon>Diptera</taxon>
        <taxon>Brachycera</taxon>
        <taxon>Muscomorpha</taxon>
        <taxon>Hippoboscoidea</taxon>
        <taxon>Glossinidae</taxon>
        <taxon>Glossina</taxon>
    </lineage>
</organism>
<protein>
    <submittedName>
        <fullName evidence="1">Uncharacterized protein</fullName>
    </submittedName>
</protein>
<evidence type="ECO:0000313" key="1">
    <source>
        <dbReference type="EnsemblMetazoa" id="GPPI047952-PA"/>
    </source>
</evidence>
<accession>A0A1B0C3C5</accession>
<dbReference type="EnsemblMetazoa" id="GPPI047952-RA">
    <property type="protein sequence ID" value="GPPI047952-PA"/>
    <property type="gene ID" value="GPPI047952"/>
</dbReference>
<proteinExistence type="predicted"/>
<reference evidence="2" key="1">
    <citation type="submission" date="2015-01" db="EMBL/GenBank/DDBJ databases">
        <authorList>
            <person name="Aksoy S."/>
            <person name="Warren W."/>
            <person name="Wilson R.K."/>
        </authorList>
    </citation>
    <scope>NUCLEOTIDE SEQUENCE [LARGE SCALE GENOMIC DNA]</scope>
    <source>
        <strain evidence="2">IAEA</strain>
    </source>
</reference>
<sequence length="182" mass="20649">MAGVSVTNLLEANISLFSFFCRNWFKEIEVSRYNNREPHLQNAILRTFYRSAIVDGIICLVYIILKSVISADLAQLLLQFERPSAIRNSSLLSNTTHRLIRSIVSTRGNNEDNVISVNKNEATTQIEEENWVFVKNFNEILHFVWNNGHCSTVIVRYACGYSKSSGKGAFRNEKPFACPVPG</sequence>
<dbReference type="STRING" id="67801.A0A1B0C3C5"/>
<dbReference type="AlphaFoldDB" id="A0A1B0C3C5"/>
<reference evidence="1" key="2">
    <citation type="submission" date="2020-05" db="UniProtKB">
        <authorList>
            <consortium name="EnsemblMetazoa"/>
        </authorList>
    </citation>
    <scope>IDENTIFICATION</scope>
    <source>
        <strain evidence="1">IAEA</strain>
    </source>
</reference>